<dbReference type="PROSITE" id="PS51257">
    <property type="entry name" value="PROKAR_LIPOPROTEIN"/>
    <property type="match status" value="1"/>
</dbReference>
<name>A0A1H2MQX8_PSEVA</name>
<gene>
    <name evidence="2" type="ORF">EIY72_19320</name>
</gene>
<keyword evidence="3" id="KW-1185">Reference proteome</keyword>
<evidence type="ECO:0000256" key="1">
    <source>
        <dbReference type="SAM" id="SignalP"/>
    </source>
</evidence>
<evidence type="ECO:0008006" key="4">
    <source>
        <dbReference type="Google" id="ProtNLM"/>
    </source>
</evidence>
<proteinExistence type="predicted"/>
<sequence length="74" mass="7370">MIANLVKVSLVAAAVLLSACSGSGVSARNDYSVDSVAPAGFGPGPTNSGKQMNFHGNALGNSFGEYGSGLLHDD</sequence>
<dbReference type="Proteomes" id="UP000295254">
    <property type="component" value="Unassembled WGS sequence"/>
</dbReference>
<evidence type="ECO:0000313" key="2">
    <source>
        <dbReference type="EMBL" id="TDB59196.1"/>
    </source>
</evidence>
<keyword evidence="1" id="KW-0732">Signal</keyword>
<organism evidence="2 3">
    <name type="scientific">Pseudomonas vancouverensis</name>
    <dbReference type="NCBI Taxonomy" id="95300"/>
    <lineage>
        <taxon>Bacteria</taxon>
        <taxon>Pseudomonadati</taxon>
        <taxon>Pseudomonadota</taxon>
        <taxon>Gammaproteobacteria</taxon>
        <taxon>Pseudomonadales</taxon>
        <taxon>Pseudomonadaceae</taxon>
        <taxon>Pseudomonas</taxon>
    </lineage>
</organism>
<accession>A0A1H2MQX8</accession>
<evidence type="ECO:0000313" key="3">
    <source>
        <dbReference type="Proteomes" id="UP000295254"/>
    </source>
</evidence>
<dbReference type="EMBL" id="RRZK01000028">
    <property type="protein sequence ID" value="TDB59196.1"/>
    <property type="molecule type" value="Genomic_DNA"/>
</dbReference>
<feature type="chain" id="PRO_5044371846" description="Lipoprotein" evidence="1">
    <location>
        <begin position="28"/>
        <end position="74"/>
    </location>
</feature>
<dbReference type="AlphaFoldDB" id="A0A1H2MQX8"/>
<reference evidence="3" key="1">
    <citation type="journal article" date="2019" name="bioRxiv">
        <title>Bacterially produced spermidine induces plant systemic susceptibility to pathogens.</title>
        <authorList>
            <person name="Melnyk R.A."/>
            <person name="Beskrovnaya P.A."/>
            <person name="Liu Z."/>
            <person name="Song Y."/>
            <person name="Haney C.H."/>
        </authorList>
    </citation>
    <scope>NUCLEOTIDE SEQUENCE [LARGE SCALE GENOMIC DNA]</scope>
    <source>
        <strain evidence="3">Dha-51</strain>
    </source>
</reference>
<comment type="caution">
    <text evidence="2">The sequence shown here is derived from an EMBL/GenBank/DDBJ whole genome shotgun (WGS) entry which is preliminary data.</text>
</comment>
<protein>
    <recommendedName>
        <fullName evidence="4">Lipoprotein</fullName>
    </recommendedName>
</protein>
<feature type="signal peptide" evidence="1">
    <location>
        <begin position="1"/>
        <end position="27"/>
    </location>
</feature>
<dbReference type="RefSeq" id="WP_093217826.1">
    <property type="nucleotide sequence ID" value="NZ_LT629803.1"/>
</dbReference>
<dbReference type="OrthoDB" id="7026709at2"/>